<evidence type="ECO:0000313" key="2">
    <source>
        <dbReference type="Proteomes" id="UP000069697"/>
    </source>
</evidence>
<protein>
    <submittedName>
        <fullName evidence="1">Uncharacterized protein</fullName>
    </submittedName>
</protein>
<dbReference type="RefSeq" id="WP_062834061.1">
    <property type="nucleotide sequence ID" value="NZ_BCNV01000001.1"/>
</dbReference>
<name>A0A117I0Y6_PAEAM</name>
<accession>A0A117I0Y6</accession>
<sequence length="173" mass="20364">MSGQYTSVPYGYEPPAASRKGTLTFYDSFELVTDEQLERAAATADSRSFVQLVLYPLHESTFKRMSKDTIQAYYKREDRLHDWRREHPTARIRVEGLEGKRKKYTPVDSALRHITAEYPAPHFLYLTVEMANMFASFDSFKDWIKELRLIIDGSSGDLHPRLEQNRHRWEWAE</sequence>
<comment type="caution">
    <text evidence="1">The sequence shown here is derived from an EMBL/GenBank/DDBJ whole genome shotgun (WGS) entry which is preliminary data.</text>
</comment>
<dbReference type="EMBL" id="BCNV01000001">
    <property type="protein sequence ID" value="GAS81345.1"/>
    <property type="molecule type" value="Genomic_DNA"/>
</dbReference>
<dbReference type="Proteomes" id="UP000069697">
    <property type="component" value="Unassembled WGS sequence"/>
</dbReference>
<gene>
    <name evidence="1" type="ORF">PAHA3_1419</name>
</gene>
<reference evidence="1 2" key="1">
    <citation type="journal article" date="2016" name="Genome Announc.">
        <title>Draft Genome Sequence of Paenibacillus amylolyticus Heshi-A3, Isolated from Fermented Rice Bran in a Japanese Fermented Seafood Dish.</title>
        <authorList>
            <person name="Akuzawa S."/>
            <person name="Nagaoka J."/>
            <person name="Kanekatsu M."/>
            <person name="Kubota E."/>
            <person name="Ohtake R."/>
            <person name="Suzuki T."/>
            <person name="Kanesaki Y."/>
        </authorList>
    </citation>
    <scope>NUCLEOTIDE SEQUENCE [LARGE SCALE GENOMIC DNA]</scope>
    <source>
        <strain evidence="1 2">Heshi-A3</strain>
    </source>
</reference>
<reference evidence="2" key="2">
    <citation type="submission" date="2016-01" db="EMBL/GenBank/DDBJ databases">
        <title>Draft Genome Sequence of Paenibacillus amylolyticus Heshi-A3 that Was Isolated from Fermented Rice Bran with Aging Salted Mackerel, Which Was Named Heshiko as Traditional Fermented Seafood in Japan.</title>
        <authorList>
            <person name="Akuzawa S."/>
            <person name="Nakagawa J."/>
            <person name="Kanekatsu T."/>
            <person name="Kubota E."/>
            <person name="Ohtake R."/>
            <person name="Suzuki T."/>
            <person name="Kanesaki Y."/>
        </authorList>
    </citation>
    <scope>NUCLEOTIDE SEQUENCE [LARGE SCALE GENOMIC DNA]</scope>
    <source>
        <strain evidence="2">Heshi-A3</strain>
    </source>
</reference>
<organism evidence="1 2">
    <name type="scientific">Paenibacillus amylolyticus</name>
    <dbReference type="NCBI Taxonomy" id="1451"/>
    <lineage>
        <taxon>Bacteria</taxon>
        <taxon>Bacillati</taxon>
        <taxon>Bacillota</taxon>
        <taxon>Bacilli</taxon>
        <taxon>Bacillales</taxon>
        <taxon>Paenibacillaceae</taxon>
        <taxon>Paenibacillus</taxon>
    </lineage>
</organism>
<dbReference type="AlphaFoldDB" id="A0A117I0Y6"/>
<evidence type="ECO:0000313" key="1">
    <source>
        <dbReference type="EMBL" id="GAS81345.1"/>
    </source>
</evidence>
<proteinExistence type="predicted"/>